<protein>
    <submittedName>
        <fullName evidence="2">Uncharacterized protein</fullName>
    </submittedName>
</protein>
<feature type="region of interest" description="Disordered" evidence="1">
    <location>
        <begin position="508"/>
        <end position="559"/>
    </location>
</feature>
<evidence type="ECO:0000256" key="1">
    <source>
        <dbReference type="SAM" id="MobiDB-lite"/>
    </source>
</evidence>
<sequence>MISNSFPRDRERSPTPLSQWQTKAEAAAGKGKKPIYSNRSWVRVRDSDPPSVRTRDVSGAEKPVLLARVSDAGDADTRYDHEQREGAVKDGGEGEVSQVLGEKMQDEPSAQTVTSGVRIKTEELPVTIPSPTRSEHLVRRKRGSRSTIDVFGNPTDFPSTGTHNSGTNVPKEENMSMESTRDGVIDVDAFLAAALPPQTDELYLVNSFPSMSPTTAHNTVGRPPADVIAHVGGISASVSRSTSSPAVPPLRQSPPLSQRVLDQCRAILVPLVERNAKLRKPGVDEETVKRRAYRLLSDKLCADFVKLAKQVREQISGEKATDTMHSVKRVREPGPDISVSPPKRPKLELPTEPSLEIVTPMALDEDTPMDQDTEVLPPADHAEVHVPADVTPPPSSRSRIASPSNPDPALNRDRYPDISPTDLQPHPAIPLPFPAASSSSLGSPSPTIPTSQPPAPDEPSMQVPSEMPSDNQCTIIIPATSSPFLPPHSPQTSSVSIDREDIAAMQEADNIASDSSRHDSETVTRILDRTPEDERVVQEPDDDMHSVQRPNDPPSEDYPPCVVPGLWVNVRGQPSARIESMDFFVDRATADAIQRWSTRQKSISLNERHVAVHLLCLPITPAQAVLQDPRLSPEDVAATLFDIPSDWPEPGKLVVEVKREDNTSGTAWFTHQPSPWTTHLDITLTVRHGKNTLDLIHLAPLADRLFVLHAAEPSEDEKMAAYKQTLIWLNLERARRRPKSPRSPKGVPRKPSTSPGAASSRARMSPAASVAAT</sequence>
<proteinExistence type="predicted"/>
<feature type="compositionally biased region" description="Basic and acidic residues" evidence="1">
    <location>
        <begin position="43"/>
        <end position="59"/>
    </location>
</feature>
<reference evidence="2 3" key="1">
    <citation type="submission" date="2019-01" db="EMBL/GenBank/DDBJ databases">
        <title>Draft genome sequences of three monokaryotic isolates of the white-rot basidiomycete fungus Dichomitus squalens.</title>
        <authorList>
            <consortium name="DOE Joint Genome Institute"/>
            <person name="Lopez S.C."/>
            <person name="Andreopoulos B."/>
            <person name="Pangilinan J."/>
            <person name="Lipzen A."/>
            <person name="Riley R."/>
            <person name="Ahrendt S."/>
            <person name="Ng V."/>
            <person name="Barry K."/>
            <person name="Daum C."/>
            <person name="Grigoriev I.V."/>
            <person name="Hilden K.S."/>
            <person name="Makela M.R."/>
            <person name="de Vries R.P."/>
        </authorList>
    </citation>
    <scope>NUCLEOTIDE SEQUENCE [LARGE SCALE GENOMIC DNA]</scope>
    <source>
        <strain evidence="2 3">CBS 464.89</strain>
    </source>
</reference>
<feature type="region of interest" description="Disordered" evidence="1">
    <location>
        <begin position="733"/>
        <end position="773"/>
    </location>
</feature>
<dbReference type="AlphaFoldDB" id="A0A4V2K970"/>
<keyword evidence="3" id="KW-1185">Reference proteome</keyword>
<evidence type="ECO:0000313" key="2">
    <source>
        <dbReference type="EMBL" id="TBU62768.1"/>
    </source>
</evidence>
<feature type="region of interest" description="Disordered" evidence="1">
    <location>
        <begin position="384"/>
        <end position="469"/>
    </location>
</feature>
<feature type="compositionally biased region" description="Low complexity" evidence="1">
    <location>
        <begin position="743"/>
        <end position="773"/>
    </location>
</feature>
<feature type="compositionally biased region" description="Low complexity" evidence="1">
    <location>
        <begin position="434"/>
        <end position="450"/>
    </location>
</feature>
<organism evidence="2 3">
    <name type="scientific">Dichomitus squalens</name>
    <dbReference type="NCBI Taxonomy" id="114155"/>
    <lineage>
        <taxon>Eukaryota</taxon>
        <taxon>Fungi</taxon>
        <taxon>Dikarya</taxon>
        <taxon>Basidiomycota</taxon>
        <taxon>Agaricomycotina</taxon>
        <taxon>Agaricomycetes</taxon>
        <taxon>Polyporales</taxon>
        <taxon>Polyporaceae</taxon>
        <taxon>Dichomitus</taxon>
    </lineage>
</organism>
<dbReference type="STRING" id="114155.A0A4V2K970"/>
<feature type="compositionally biased region" description="Basic and acidic residues" evidence="1">
    <location>
        <begin position="75"/>
        <end position="92"/>
    </location>
</feature>
<gene>
    <name evidence="2" type="ORF">BD310DRAFT_974150</name>
</gene>
<dbReference type="EMBL" id="ML145092">
    <property type="protein sequence ID" value="TBU62768.1"/>
    <property type="molecule type" value="Genomic_DNA"/>
</dbReference>
<feature type="region of interest" description="Disordered" evidence="1">
    <location>
        <begin position="318"/>
        <end position="355"/>
    </location>
</feature>
<feature type="compositionally biased region" description="Polar residues" evidence="1">
    <location>
        <begin position="156"/>
        <end position="168"/>
    </location>
</feature>
<feature type="compositionally biased region" description="Basic and acidic residues" evidence="1">
    <location>
        <begin position="515"/>
        <end position="546"/>
    </location>
</feature>
<feature type="region of interest" description="Disordered" evidence="1">
    <location>
        <begin position="1"/>
        <end position="94"/>
    </location>
</feature>
<dbReference type="Proteomes" id="UP000292082">
    <property type="component" value="Unassembled WGS sequence"/>
</dbReference>
<evidence type="ECO:0000313" key="3">
    <source>
        <dbReference type="Proteomes" id="UP000292082"/>
    </source>
</evidence>
<feature type="region of interest" description="Disordered" evidence="1">
    <location>
        <begin position="133"/>
        <end position="173"/>
    </location>
</feature>
<accession>A0A4V2K970</accession>
<name>A0A4V2K970_9APHY</name>